<gene>
    <name evidence="2" type="ORF">Pme01_34010</name>
</gene>
<keyword evidence="3" id="KW-1185">Reference proteome</keyword>
<name>A0A8J3TFI6_9ACTN</name>
<reference evidence="2" key="1">
    <citation type="submission" date="2021-01" db="EMBL/GenBank/DDBJ databases">
        <title>Whole genome shotgun sequence of Planosporangium mesophilum NBRC 109066.</title>
        <authorList>
            <person name="Komaki H."/>
            <person name="Tamura T."/>
        </authorList>
    </citation>
    <scope>NUCLEOTIDE SEQUENCE</scope>
    <source>
        <strain evidence="2">NBRC 109066</strain>
    </source>
</reference>
<feature type="domain" description="DUF6879" evidence="1">
    <location>
        <begin position="8"/>
        <end position="172"/>
    </location>
</feature>
<evidence type="ECO:0000313" key="2">
    <source>
        <dbReference type="EMBL" id="GII23804.1"/>
    </source>
</evidence>
<proteinExistence type="predicted"/>
<sequence length="182" mass="21249">MTTPLTEAEFAEQLHTFERSAFRLELQREYREPTETDTLARFLAGDPQDPTEVPSLRAWYVHIAAVTRRGRHVERVRVHDEPPTGYQRWERWIGTWNIAAGETMRYLTRQQAYDIGLLPAAGNTDWWLLDETRLIILRFDEVGHRIANEITTDQQMIDQACTWRELAIRYGVLERPPNAATA</sequence>
<evidence type="ECO:0000259" key="1">
    <source>
        <dbReference type="Pfam" id="PF21806"/>
    </source>
</evidence>
<accession>A0A8J3TFI6</accession>
<dbReference type="Pfam" id="PF21806">
    <property type="entry name" value="DUF6879"/>
    <property type="match status" value="1"/>
</dbReference>
<dbReference type="AlphaFoldDB" id="A0A8J3TFI6"/>
<dbReference type="EMBL" id="BOON01000031">
    <property type="protein sequence ID" value="GII23804.1"/>
    <property type="molecule type" value="Genomic_DNA"/>
</dbReference>
<comment type="caution">
    <text evidence="2">The sequence shown here is derived from an EMBL/GenBank/DDBJ whole genome shotgun (WGS) entry which is preliminary data.</text>
</comment>
<evidence type="ECO:0000313" key="3">
    <source>
        <dbReference type="Proteomes" id="UP000599074"/>
    </source>
</evidence>
<organism evidence="2 3">
    <name type="scientific">Planosporangium mesophilum</name>
    <dbReference type="NCBI Taxonomy" id="689768"/>
    <lineage>
        <taxon>Bacteria</taxon>
        <taxon>Bacillati</taxon>
        <taxon>Actinomycetota</taxon>
        <taxon>Actinomycetes</taxon>
        <taxon>Micromonosporales</taxon>
        <taxon>Micromonosporaceae</taxon>
        <taxon>Planosporangium</taxon>
    </lineage>
</organism>
<dbReference type="Proteomes" id="UP000599074">
    <property type="component" value="Unassembled WGS sequence"/>
</dbReference>
<protein>
    <recommendedName>
        <fullName evidence="1">DUF6879 domain-containing protein</fullName>
    </recommendedName>
</protein>
<dbReference type="InterPro" id="IPR049244">
    <property type="entry name" value="DUF6879"/>
</dbReference>
<dbReference type="RefSeq" id="WP_168114191.1">
    <property type="nucleotide sequence ID" value="NZ_BOON01000031.1"/>
</dbReference>